<dbReference type="Gene3D" id="2.40.440.10">
    <property type="entry name" value="L,D-transpeptidase catalytic domain-like"/>
    <property type="match status" value="1"/>
</dbReference>
<evidence type="ECO:0000256" key="2">
    <source>
        <dbReference type="ARBA" id="ARBA00022679"/>
    </source>
</evidence>
<evidence type="ECO:0000313" key="8">
    <source>
        <dbReference type="EMBL" id="MST70470.1"/>
    </source>
</evidence>
<dbReference type="CDD" id="cd16913">
    <property type="entry name" value="YkuD_like"/>
    <property type="match status" value="1"/>
</dbReference>
<evidence type="ECO:0000256" key="6">
    <source>
        <dbReference type="SAM" id="MobiDB-lite"/>
    </source>
</evidence>
<keyword evidence="5" id="KW-0961">Cell wall biogenesis/degradation</keyword>
<evidence type="ECO:0000313" key="9">
    <source>
        <dbReference type="Proteomes" id="UP000469424"/>
    </source>
</evidence>
<keyword evidence="3" id="KW-0133">Cell shape</keyword>
<keyword evidence="2" id="KW-0808">Transferase</keyword>
<evidence type="ECO:0000256" key="1">
    <source>
        <dbReference type="ARBA" id="ARBA00004752"/>
    </source>
</evidence>
<protein>
    <submittedName>
        <fullName evidence="8">Murein L,D-transpeptidase</fullName>
    </submittedName>
</protein>
<dbReference type="Pfam" id="PF03734">
    <property type="entry name" value="YkuD"/>
    <property type="match status" value="1"/>
</dbReference>
<dbReference type="EMBL" id="VUNA01000005">
    <property type="protein sequence ID" value="MST70470.1"/>
    <property type="molecule type" value="Genomic_DNA"/>
</dbReference>
<gene>
    <name evidence="8" type="ORF">FYJ65_03800</name>
</gene>
<dbReference type="AlphaFoldDB" id="A0A6N7X4Q3"/>
<dbReference type="GO" id="GO:0009252">
    <property type="term" value="P:peptidoglycan biosynthetic process"/>
    <property type="evidence" value="ECO:0007669"/>
    <property type="project" value="UniProtKB-UniPathway"/>
</dbReference>
<evidence type="ECO:0000256" key="3">
    <source>
        <dbReference type="ARBA" id="ARBA00022960"/>
    </source>
</evidence>
<dbReference type="InterPro" id="IPR038063">
    <property type="entry name" value="Transpep_catalytic_dom"/>
</dbReference>
<comment type="caution">
    <text evidence="8">The sequence shown here is derived from an EMBL/GenBank/DDBJ whole genome shotgun (WGS) entry which is preliminary data.</text>
</comment>
<evidence type="ECO:0000256" key="4">
    <source>
        <dbReference type="ARBA" id="ARBA00022984"/>
    </source>
</evidence>
<dbReference type="InterPro" id="IPR013783">
    <property type="entry name" value="Ig-like_fold"/>
</dbReference>
<dbReference type="GO" id="GO:0008360">
    <property type="term" value="P:regulation of cell shape"/>
    <property type="evidence" value="ECO:0007669"/>
    <property type="project" value="UniProtKB-KW"/>
</dbReference>
<sequence>MFKKNGKKAVAYVALLLTLIMCLGTLLEGAIAFADVDTQVANNTSEASETIKDDTTNADVPSADDSKNTASEPSKEDESTGAVEAAKVIQTEDFDMKVSAVSKSFYLNISGEKQVLVSAVLDAKAGYTFSAFDVYDKTANKVIAKNVAKDKSTTITVEDEHQYCVQAEAEGKEVILESKEMYTVNFPEKVTDLKATCAKKDNLIKVTWDKVDGANRYYVYRNTKATRPSKPIKTVTGNSFSERRKGGSYYYWVQAANTTDAAASDFVKSGKVTAGNYLAIPVRNYWFTATAKKRIPIYKSAKSKKVIGYLPKGKTVVIKKKSPKVVPQYGVVKRVYFDDKNLKKKGWVSFRSVKLKNHVAGKSNDWSRSVKENYVNKKKFKSSTNYLIWLSKYTQKVYVFKRANKHSKWVLKKTYRCSSGTFAHPTPTNMNYILVRKQYDRHRVTNKGLRYYYKYLSAFGKKGSSGRGNAFHTVCWREGTHKMLKPVKDKPNTKGCARMFTGEAKWIYKHVPTKTRVVSY</sequence>
<dbReference type="RefSeq" id="WP_154554034.1">
    <property type="nucleotide sequence ID" value="NZ_VUNA01000005.1"/>
</dbReference>
<organism evidence="8 9">
    <name type="scientific">Mogibacterium kristiansenii</name>
    <dbReference type="NCBI Taxonomy" id="2606708"/>
    <lineage>
        <taxon>Bacteria</taxon>
        <taxon>Bacillati</taxon>
        <taxon>Bacillota</taxon>
        <taxon>Clostridia</taxon>
        <taxon>Peptostreptococcales</taxon>
        <taxon>Anaerovoracaceae</taxon>
        <taxon>Mogibacterium</taxon>
    </lineage>
</organism>
<keyword evidence="4" id="KW-0573">Peptidoglycan synthesis</keyword>
<feature type="region of interest" description="Disordered" evidence="6">
    <location>
        <begin position="44"/>
        <end position="82"/>
    </location>
</feature>
<evidence type="ECO:0000259" key="7">
    <source>
        <dbReference type="Pfam" id="PF03734"/>
    </source>
</evidence>
<dbReference type="UniPathway" id="UPA00219"/>
<dbReference type="Proteomes" id="UP000469424">
    <property type="component" value="Unassembled WGS sequence"/>
</dbReference>
<dbReference type="GO" id="GO:0071555">
    <property type="term" value="P:cell wall organization"/>
    <property type="evidence" value="ECO:0007669"/>
    <property type="project" value="UniProtKB-KW"/>
</dbReference>
<evidence type="ECO:0000256" key="5">
    <source>
        <dbReference type="ARBA" id="ARBA00023316"/>
    </source>
</evidence>
<feature type="domain" description="L,D-TPase catalytic" evidence="7">
    <location>
        <begin position="386"/>
        <end position="518"/>
    </location>
</feature>
<comment type="pathway">
    <text evidence="1">Cell wall biogenesis; peptidoglycan biosynthesis.</text>
</comment>
<dbReference type="SUPFAM" id="SSF141523">
    <property type="entry name" value="L,D-transpeptidase catalytic domain-like"/>
    <property type="match status" value="1"/>
</dbReference>
<name>A0A6N7X4Q3_9FIRM</name>
<dbReference type="InterPro" id="IPR005490">
    <property type="entry name" value="LD_TPept_cat_dom"/>
</dbReference>
<dbReference type="Gene3D" id="2.60.40.10">
    <property type="entry name" value="Immunoglobulins"/>
    <property type="match status" value="1"/>
</dbReference>
<reference evidence="8 9" key="1">
    <citation type="submission" date="2019-08" db="EMBL/GenBank/DDBJ databases">
        <title>In-depth cultivation of the pig gut microbiome towards novel bacterial diversity and tailored functional studies.</title>
        <authorList>
            <person name="Wylensek D."/>
            <person name="Hitch T.C.A."/>
            <person name="Clavel T."/>
        </authorList>
    </citation>
    <scope>NUCLEOTIDE SEQUENCE [LARGE SCALE GENOMIC DNA]</scope>
    <source>
        <strain evidence="8 9">WCA-MUC-591-APC-4B</strain>
    </source>
</reference>
<accession>A0A6N7X4Q3</accession>
<keyword evidence="9" id="KW-1185">Reference proteome</keyword>
<dbReference type="GO" id="GO:0016740">
    <property type="term" value="F:transferase activity"/>
    <property type="evidence" value="ECO:0007669"/>
    <property type="project" value="UniProtKB-KW"/>
</dbReference>
<proteinExistence type="predicted"/>